<gene>
    <name evidence="15" type="primary">LOC106471680</name>
</gene>
<dbReference type="GeneID" id="106471680"/>
<evidence type="ECO:0000256" key="5">
    <source>
        <dbReference type="ARBA" id="ARBA00022989"/>
    </source>
</evidence>
<dbReference type="PANTHER" id="PTHR24248">
    <property type="entry name" value="ADRENERGIC RECEPTOR-RELATED G-PROTEIN COUPLED RECEPTOR"/>
    <property type="match status" value="1"/>
</dbReference>
<evidence type="ECO:0000256" key="6">
    <source>
        <dbReference type="ARBA" id="ARBA00023040"/>
    </source>
</evidence>
<dbReference type="RefSeq" id="XP_022255994.1">
    <property type="nucleotide sequence ID" value="XM_022400286.1"/>
</dbReference>
<keyword evidence="7 12" id="KW-0472">Membrane</keyword>
<keyword evidence="10" id="KW-0807">Transducer</keyword>
<sequence>MIFLYYKIFKAIHERAKKSIGKRLPTSTDTKPGIVIENASQTQWQQETALISSSTSEVAYQNKLKLLQVVQTDDVTNTGSGSQYDEDYEEDTKGGDNDDGENENDDRCQIIENKKTTDFILSDVSKTVEENTEKNGNADSKVKETEFCIQNPLTRTLKESRTTTSSAFSPKNGRENKILSLASGSNSGNHSMAYLNVPKKKSRFNLGRKHKSSRKKREKAYAKRERKATKTLAIVLGVFLICWVPFFTCNIMDAICIKLHSADCRPGVTVFLLTTWLGYINSCVNPVIYTIYNTEFRRSFKKILIEPCK</sequence>
<accession>A0ABM1TJD8</accession>
<name>A0ABM1TJD8_LIMPO</name>
<evidence type="ECO:0000256" key="7">
    <source>
        <dbReference type="ARBA" id="ARBA00023136"/>
    </source>
</evidence>
<evidence type="ECO:0000256" key="8">
    <source>
        <dbReference type="ARBA" id="ARBA00023157"/>
    </source>
</evidence>
<comment type="subcellular location">
    <subcellularLocation>
        <location evidence="1">Cell membrane</location>
        <topology evidence="1">Multi-pass membrane protein</topology>
    </subcellularLocation>
</comment>
<comment type="similarity">
    <text evidence="2">Belongs to the G-protein coupled receptor 1 family.</text>
</comment>
<evidence type="ECO:0000256" key="11">
    <source>
        <dbReference type="SAM" id="MobiDB-lite"/>
    </source>
</evidence>
<feature type="transmembrane region" description="Helical" evidence="12">
    <location>
        <begin position="268"/>
        <end position="292"/>
    </location>
</feature>
<dbReference type="Gene3D" id="1.20.1070.10">
    <property type="entry name" value="Rhodopsin 7-helix transmembrane proteins"/>
    <property type="match status" value="1"/>
</dbReference>
<dbReference type="PRINTS" id="PR00237">
    <property type="entry name" value="GPCRRHODOPSN"/>
</dbReference>
<dbReference type="InterPro" id="IPR017452">
    <property type="entry name" value="GPCR_Rhodpsn_7TM"/>
</dbReference>
<feature type="transmembrane region" description="Helical" evidence="12">
    <location>
        <begin position="231"/>
        <end position="248"/>
    </location>
</feature>
<evidence type="ECO:0000256" key="3">
    <source>
        <dbReference type="ARBA" id="ARBA00022475"/>
    </source>
</evidence>
<evidence type="ECO:0000313" key="14">
    <source>
        <dbReference type="Proteomes" id="UP000694941"/>
    </source>
</evidence>
<dbReference type="InterPro" id="IPR000276">
    <property type="entry name" value="GPCR_Rhodpsn"/>
</dbReference>
<keyword evidence="3" id="KW-1003">Cell membrane</keyword>
<keyword evidence="6" id="KW-0297">G-protein coupled receptor</keyword>
<dbReference type="Proteomes" id="UP000694941">
    <property type="component" value="Unplaced"/>
</dbReference>
<feature type="region of interest" description="Disordered" evidence="11">
    <location>
        <begin position="75"/>
        <end position="111"/>
    </location>
</feature>
<evidence type="ECO:0000256" key="12">
    <source>
        <dbReference type="SAM" id="Phobius"/>
    </source>
</evidence>
<dbReference type="Pfam" id="PF00001">
    <property type="entry name" value="7tm_1"/>
    <property type="match status" value="1"/>
</dbReference>
<keyword evidence="14" id="KW-1185">Reference proteome</keyword>
<evidence type="ECO:0000256" key="1">
    <source>
        <dbReference type="ARBA" id="ARBA00004651"/>
    </source>
</evidence>
<evidence type="ECO:0000256" key="4">
    <source>
        <dbReference type="ARBA" id="ARBA00022692"/>
    </source>
</evidence>
<feature type="domain" description="G-protein coupled receptors family 1 profile" evidence="13">
    <location>
        <begin position="1"/>
        <end position="289"/>
    </location>
</feature>
<dbReference type="PANTHER" id="PTHR24248:SF125">
    <property type="entry name" value="DOPAMINE D2-LIKE RECEPTOR"/>
    <property type="match status" value="1"/>
</dbReference>
<evidence type="ECO:0000313" key="15">
    <source>
        <dbReference type="RefSeq" id="XP_022255994.1"/>
    </source>
</evidence>
<dbReference type="SUPFAM" id="SSF81321">
    <property type="entry name" value="Family A G protein-coupled receptor-like"/>
    <property type="match status" value="1"/>
</dbReference>
<evidence type="ECO:0000256" key="10">
    <source>
        <dbReference type="ARBA" id="ARBA00023224"/>
    </source>
</evidence>
<keyword evidence="5 12" id="KW-1133">Transmembrane helix</keyword>
<reference evidence="15" key="1">
    <citation type="submission" date="2025-08" db="UniProtKB">
        <authorList>
            <consortium name="RefSeq"/>
        </authorList>
    </citation>
    <scope>IDENTIFICATION</scope>
    <source>
        <tissue evidence="15">Muscle</tissue>
    </source>
</reference>
<evidence type="ECO:0000256" key="2">
    <source>
        <dbReference type="ARBA" id="ARBA00010663"/>
    </source>
</evidence>
<keyword evidence="8" id="KW-1015">Disulfide bond</keyword>
<keyword evidence="4 12" id="KW-0812">Transmembrane</keyword>
<organism evidence="14 15">
    <name type="scientific">Limulus polyphemus</name>
    <name type="common">Atlantic horseshoe crab</name>
    <dbReference type="NCBI Taxonomy" id="6850"/>
    <lineage>
        <taxon>Eukaryota</taxon>
        <taxon>Metazoa</taxon>
        <taxon>Ecdysozoa</taxon>
        <taxon>Arthropoda</taxon>
        <taxon>Chelicerata</taxon>
        <taxon>Merostomata</taxon>
        <taxon>Xiphosura</taxon>
        <taxon>Limulidae</taxon>
        <taxon>Limulus</taxon>
    </lineage>
</organism>
<protein>
    <submittedName>
        <fullName evidence="15">Dopamine D2-like receptor</fullName>
    </submittedName>
</protein>
<evidence type="ECO:0000256" key="9">
    <source>
        <dbReference type="ARBA" id="ARBA00023170"/>
    </source>
</evidence>
<dbReference type="PROSITE" id="PS50262">
    <property type="entry name" value="G_PROTEIN_RECEP_F1_2"/>
    <property type="match status" value="1"/>
</dbReference>
<proteinExistence type="inferred from homology"/>
<keyword evidence="9" id="KW-0675">Receptor</keyword>
<evidence type="ECO:0000259" key="13">
    <source>
        <dbReference type="PROSITE" id="PS50262"/>
    </source>
</evidence>